<dbReference type="InterPro" id="IPR002888">
    <property type="entry name" value="2Fe-2S-bd"/>
</dbReference>
<dbReference type="Pfam" id="PF01315">
    <property type="entry name" value="Ald_Xan_dh_C"/>
    <property type="match status" value="1"/>
</dbReference>
<organism evidence="8 9">
    <name type="scientific">Dyadobacter psychrophilus</name>
    <dbReference type="NCBI Taxonomy" id="651661"/>
    <lineage>
        <taxon>Bacteria</taxon>
        <taxon>Pseudomonadati</taxon>
        <taxon>Bacteroidota</taxon>
        <taxon>Cytophagia</taxon>
        <taxon>Cytophagales</taxon>
        <taxon>Spirosomataceae</taxon>
        <taxon>Dyadobacter</taxon>
    </lineage>
</organism>
<dbReference type="GO" id="GO:0005506">
    <property type="term" value="F:iron ion binding"/>
    <property type="evidence" value="ECO:0007669"/>
    <property type="project" value="InterPro"/>
</dbReference>
<dbReference type="Pfam" id="PF20256">
    <property type="entry name" value="MoCoBD_2"/>
    <property type="match status" value="1"/>
</dbReference>
<evidence type="ECO:0000259" key="7">
    <source>
        <dbReference type="PROSITE" id="PS51085"/>
    </source>
</evidence>
<dbReference type="InterPro" id="IPR036856">
    <property type="entry name" value="Ald_Oxase/Xan_DH_a/b_sf"/>
</dbReference>
<dbReference type="InterPro" id="IPR001041">
    <property type="entry name" value="2Fe-2S_ferredoxin-type"/>
</dbReference>
<keyword evidence="4" id="KW-0560">Oxidoreductase</keyword>
<dbReference type="Pfam" id="PF02738">
    <property type="entry name" value="MoCoBD_1"/>
    <property type="match status" value="1"/>
</dbReference>
<keyword evidence="3" id="KW-0479">Metal-binding</keyword>
<name>A0A1T5BVN8_9BACT</name>
<dbReference type="PANTHER" id="PTHR11908">
    <property type="entry name" value="XANTHINE DEHYDROGENASE"/>
    <property type="match status" value="1"/>
</dbReference>
<dbReference type="SUPFAM" id="SSF47741">
    <property type="entry name" value="CO dehydrogenase ISP C-domain like"/>
    <property type="match status" value="1"/>
</dbReference>
<proteinExistence type="inferred from homology"/>
<dbReference type="InterPro" id="IPR036884">
    <property type="entry name" value="2Fe-2S-bd_dom_sf"/>
</dbReference>
<dbReference type="SUPFAM" id="SSF56003">
    <property type="entry name" value="Molybdenum cofactor-binding domain"/>
    <property type="match status" value="1"/>
</dbReference>
<feature type="domain" description="2Fe-2S ferredoxin-type" evidence="7">
    <location>
        <begin position="61"/>
        <end position="137"/>
    </location>
</feature>
<dbReference type="PANTHER" id="PTHR11908:SF153">
    <property type="entry name" value="DEHYDROGENASE"/>
    <property type="match status" value="1"/>
</dbReference>
<evidence type="ECO:0000256" key="1">
    <source>
        <dbReference type="ARBA" id="ARBA00006849"/>
    </source>
</evidence>
<dbReference type="InterPro" id="IPR012675">
    <property type="entry name" value="Beta-grasp_dom_sf"/>
</dbReference>
<evidence type="ECO:0000313" key="9">
    <source>
        <dbReference type="Proteomes" id="UP000190897"/>
    </source>
</evidence>
<dbReference type="InterPro" id="IPR037165">
    <property type="entry name" value="AldOxase/xan_DH_Mopterin-bd_sf"/>
</dbReference>
<evidence type="ECO:0000256" key="6">
    <source>
        <dbReference type="ARBA" id="ARBA00023014"/>
    </source>
</evidence>
<keyword evidence="6" id="KW-0411">Iron-sulfur</keyword>
<dbReference type="EMBL" id="FUZA01000001">
    <property type="protein sequence ID" value="SKB51227.1"/>
    <property type="molecule type" value="Genomic_DNA"/>
</dbReference>
<dbReference type="RefSeq" id="WP_082213205.1">
    <property type="nucleotide sequence ID" value="NZ_FUZA01000001.1"/>
</dbReference>
<accession>A0A1T5BVN8</accession>
<dbReference type="FunFam" id="1.10.150.120:FF:000003">
    <property type="entry name" value="Carbon monoxide dehydrogenase, small subunit"/>
    <property type="match status" value="1"/>
</dbReference>
<evidence type="ECO:0000256" key="5">
    <source>
        <dbReference type="ARBA" id="ARBA00023004"/>
    </source>
</evidence>
<evidence type="ECO:0000256" key="4">
    <source>
        <dbReference type="ARBA" id="ARBA00023002"/>
    </source>
</evidence>
<keyword evidence="5" id="KW-0408">Iron</keyword>
<dbReference type="Gene3D" id="3.10.20.30">
    <property type="match status" value="1"/>
</dbReference>
<dbReference type="Pfam" id="PF00111">
    <property type="entry name" value="Fer2"/>
    <property type="match status" value="1"/>
</dbReference>
<dbReference type="InterPro" id="IPR000674">
    <property type="entry name" value="Ald_Oxase/Xan_DH_a/b"/>
</dbReference>
<dbReference type="STRING" id="651661.SAMN05660293_00646"/>
<dbReference type="Gene3D" id="3.30.365.10">
    <property type="entry name" value="Aldehyde oxidase/xanthine dehydrogenase, molybdopterin binding domain"/>
    <property type="match status" value="4"/>
</dbReference>
<sequence>MTNKKGDGEKSNDDYFFNLPQEDRRLFLKKSIAFAGLTLAPASLLRAATGQELPAGDAEKVKLTLHVNGKKRRLTVDPRMTTLDLLREKLGLTGTKKGCDFGQCGACTIHVDGQRGLSCLSLAVMQHGKKITTIEGLGKESQLHPMQEAFIKHDGFQCGYCTPGQIMSAVACIRDGQAGSEAEIQEYMSGNLCRCGAYPNIVNAIVEVKNGNQKSVNDVTDSEMSLDRVDGRVKVDGTAKYSAEYAFENLAHAVLVTSTIAKGTILSIDAKDAEATPGVLTVISHLNSPGAPGYGEAKQPAERASMGTAFRVFFDNLIYFNGQPVAMVVAETWEQANYAASLVKIEYKIERHQTNFEENIQHAAIAQGVQKNKNSPFQDYTRGNPAAFDDAKVKIEATYTIPTQHHQPMEPHAIVAVWEGADRLTVYDKNQGVKSAQGNLAQAFKLPRENVKVNAQFIGGAFGSGIRVWPHTVAAVLAAKKLNRPVKLILGRDLMFTSVGYRPYTIQKVAIGADENGLLSAISHEGIGQTSAYEEHLERTILASRAMYACPNMSTKYKLLSLDVNTPTWMRGPGDATGMFALESALDELAYAMKIDPLEMRLRNYAESDPERNLPWSAKGLRECYELGAEKFGWKNRTFETRSMQKDNMLIGYGMASSLYGFHRHPSKARAIMLANGSVIVQSATMDIGPGTGTAMTRIAAKVLGVSPKKIRFDLGDSSLPDAPGQNGSSTIPSVGSAVHVACEALKKKLSDLAARMPGGSGSKNITYPDILKYHNLPQVEVTEESKSGPERDQYSMYSFGCHFVEVHVNSVTGEVRVKRVVTCADVGKIINFKTARSQSIGGVVGGIGMALMEASVMDHRYGRYITRDFANYHIPVHKDIPQIDVVYVDKPDMLVNPIGSKGLGEIAIVGVAAAVANAVFHATGKRVRELPITVEKLI</sequence>
<dbReference type="InterPro" id="IPR036010">
    <property type="entry name" value="2Fe-2S_ferredoxin-like_sf"/>
</dbReference>
<dbReference type="CDD" id="cd00207">
    <property type="entry name" value="fer2"/>
    <property type="match status" value="1"/>
</dbReference>
<keyword evidence="2" id="KW-0001">2Fe-2S</keyword>
<dbReference type="SUPFAM" id="SSF54292">
    <property type="entry name" value="2Fe-2S ferredoxin-like"/>
    <property type="match status" value="1"/>
</dbReference>
<evidence type="ECO:0000313" key="8">
    <source>
        <dbReference type="EMBL" id="SKB51227.1"/>
    </source>
</evidence>
<dbReference type="FunFam" id="3.10.20.30:FF:000020">
    <property type="entry name" value="Xanthine dehydrogenase iron-sulfur subunit"/>
    <property type="match status" value="1"/>
</dbReference>
<protein>
    <submittedName>
        <fullName evidence="8">Xanthine dehydrogenase YagR molybdenum-binding subunit</fullName>
    </submittedName>
</protein>
<dbReference type="InterPro" id="IPR006058">
    <property type="entry name" value="2Fe2S_fd_BS"/>
</dbReference>
<dbReference type="InterPro" id="IPR016208">
    <property type="entry name" value="Ald_Oxase/xanthine_DH-like"/>
</dbReference>
<dbReference type="OrthoDB" id="9759099at2"/>
<dbReference type="Pfam" id="PF01799">
    <property type="entry name" value="Fer2_2"/>
    <property type="match status" value="1"/>
</dbReference>
<dbReference type="SUPFAM" id="SSF54665">
    <property type="entry name" value="CO dehydrogenase molybdoprotein N-domain-like"/>
    <property type="match status" value="1"/>
</dbReference>
<dbReference type="PROSITE" id="PS00197">
    <property type="entry name" value="2FE2S_FER_1"/>
    <property type="match status" value="1"/>
</dbReference>
<dbReference type="GO" id="GO:0051537">
    <property type="term" value="F:2 iron, 2 sulfur cluster binding"/>
    <property type="evidence" value="ECO:0007669"/>
    <property type="project" value="UniProtKB-KW"/>
</dbReference>
<dbReference type="AlphaFoldDB" id="A0A1T5BVN8"/>
<dbReference type="Proteomes" id="UP000190897">
    <property type="component" value="Unassembled WGS sequence"/>
</dbReference>
<comment type="similarity">
    <text evidence="1">Belongs to the xanthine dehydrogenase family.</text>
</comment>
<keyword evidence="9" id="KW-1185">Reference proteome</keyword>
<dbReference type="GO" id="GO:0016491">
    <property type="term" value="F:oxidoreductase activity"/>
    <property type="evidence" value="ECO:0007669"/>
    <property type="project" value="UniProtKB-KW"/>
</dbReference>
<dbReference type="InterPro" id="IPR008274">
    <property type="entry name" value="AldOxase/xan_DH_MoCoBD1"/>
</dbReference>
<dbReference type="PROSITE" id="PS51085">
    <property type="entry name" value="2FE2S_FER_2"/>
    <property type="match status" value="1"/>
</dbReference>
<gene>
    <name evidence="8" type="ORF">SAMN05660293_00646</name>
</gene>
<evidence type="ECO:0000256" key="3">
    <source>
        <dbReference type="ARBA" id="ARBA00022723"/>
    </source>
</evidence>
<evidence type="ECO:0000256" key="2">
    <source>
        <dbReference type="ARBA" id="ARBA00022714"/>
    </source>
</evidence>
<dbReference type="SMART" id="SM01008">
    <property type="entry name" value="Ald_Xan_dh_C"/>
    <property type="match status" value="1"/>
</dbReference>
<dbReference type="Gene3D" id="3.90.1170.50">
    <property type="entry name" value="Aldehyde oxidase/xanthine dehydrogenase, a/b hammerhead"/>
    <property type="match status" value="1"/>
</dbReference>
<dbReference type="Gene3D" id="1.10.150.120">
    <property type="entry name" value="[2Fe-2S]-binding domain"/>
    <property type="match status" value="1"/>
</dbReference>
<dbReference type="InterPro" id="IPR046867">
    <property type="entry name" value="AldOxase/xan_DH_MoCoBD2"/>
</dbReference>
<reference evidence="9" key="1">
    <citation type="submission" date="2017-02" db="EMBL/GenBank/DDBJ databases">
        <authorList>
            <person name="Varghese N."/>
            <person name="Submissions S."/>
        </authorList>
    </citation>
    <scope>NUCLEOTIDE SEQUENCE [LARGE SCALE GENOMIC DNA]</scope>
    <source>
        <strain evidence="9">DSM 22270</strain>
    </source>
</reference>